<dbReference type="Proteomes" id="UP000708208">
    <property type="component" value="Unassembled WGS sequence"/>
</dbReference>
<proteinExistence type="predicted"/>
<dbReference type="OrthoDB" id="2419613at2759"/>
<sequence length="88" mass="9182">MGLSSNRRLLSSSSLPLGSSMSGRAITIIIITISGFLTHPGFGFPDGAPGEACVKHRPNHGAKSQSLDTLPYLVQASAGEYQPQDTIA</sequence>
<evidence type="ECO:0000256" key="1">
    <source>
        <dbReference type="SAM" id="MobiDB-lite"/>
    </source>
</evidence>
<feature type="region of interest" description="Disordered" evidence="1">
    <location>
        <begin position="1"/>
        <end position="20"/>
    </location>
</feature>
<organism evidence="2 3">
    <name type="scientific">Allacma fusca</name>
    <dbReference type="NCBI Taxonomy" id="39272"/>
    <lineage>
        <taxon>Eukaryota</taxon>
        <taxon>Metazoa</taxon>
        <taxon>Ecdysozoa</taxon>
        <taxon>Arthropoda</taxon>
        <taxon>Hexapoda</taxon>
        <taxon>Collembola</taxon>
        <taxon>Symphypleona</taxon>
        <taxon>Sminthuridae</taxon>
        <taxon>Allacma</taxon>
    </lineage>
</organism>
<accession>A0A8J2NV56</accession>
<name>A0A8J2NV56_9HEXA</name>
<evidence type="ECO:0000313" key="2">
    <source>
        <dbReference type="EMBL" id="CAG7711331.1"/>
    </source>
</evidence>
<keyword evidence="3" id="KW-1185">Reference proteome</keyword>
<gene>
    <name evidence="2" type="ORF">AFUS01_LOCUS5085</name>
</gene>
<protein>
    <submittedName>
        <fullName evidence="2">Uncharacterized protein</fullName>
    </submittedName>
</protein>
<evidence type="ECO:0000313" key="3">
    <source>
        <dbReference type="Proteomes" id="UP000708208"/>
    </source>
</evidence>
<dbReference type="AlphaFoldDB" id="A0A8J2NV56"/>
<reference evidence="2" key="1">
    <citation type="submission" date="2021-06" db="EMBL/GenBank/DDBJ databases">
        <authorList>
            <person name="Hodson N. C."/>
            <person name="Mongue J. A."/>
            <person name="Jaron S. K."/>
        </authorList>
    </citation>
    <scope>NUCLEOTIDE SEQUENCE</scope>
</reference>
<feature type="non-terminal residue" evidence="2">
    <location>
        <position position="88"/>
    </location>
</feature>
<dbReference type="EMBL" id="CAJVCH010032237">
    <property type="protein sequence ID" value="CAG7711331.1"/>
    <property type="molecule type" value="Genomic_DNA"/>
</dbReference>
<comment type="caution">
    <text evidence="2">The sequence shown here is derived from an EMBL/GenBank/DDBJ whole genome shotgun (WGS) entry which is preliminary data.</text>
</comment>